<keyword evidence="1" id="KW-0472">Membrane</keyword>
<dbReference type="eggNOG" id="ENOG502SSSE">
    <property type="taxonomic scope" value="Eukaryota"/>
</dbReference>
<evidence type="ECO:0000313" key="3">
    <source>
        <dbReference type="Proteomes" id="UP000027135"/>
    </source>
</evidence>
<dbReference type="Proteomes" id="UP000027135">
    <property type="component" value="Unassembled WGS sequence"/>
</dbReference>
<keyword evidence="1" id="KW-1133">Transmembrane helix</keyword>
<name>A0A067R463_ZOONE</name>
<keyword evidence="3" id="KW-1185">Reference proteome</keyword>
<dbReference type="EMBL" id="KK852768">
    <property type="protein sequence ID" value="KDR16943.1"/>
    <property type="molecule type" value="Genomic_DNA"/>
</dbReference>
<organism evidence="2 3">
    <name type="scientific">Zootermopsis nevadensis</name>
    <name type="common">Dampwood termite</name>
    <dbReference type="NCBI Taxonomy" id="136037"/>
    <lineage>
        <taxon>Eukaryota</taxon>
        <taxon>Metazoa</taxon>
        <taxon>Ecdysozoa</taxon>
        <taxon>Arthropoda</taxon>
        <taxon>Hexapoda</taxon>
        <taxon>Insecta</taxon>
        <taxon>Pterygota</taxon>
        <taxon>Neoptera</taxon>
        <taxon>Polyneoptera</taxon>
        <taxon>Dictyoptera</taxon>
        <taxon>Blattodea</taxon>
        <taxon>Blattoidea</taxon>
        <taxon>Termitoidae</taxon>
        <taxon>Termopsidae</taxon>
        <taxon>Zootermopsis</taxon>
    </lineage>
</organism>
<dbReference type="AlphaFoldDB" id="A0A067R463"/>
<proteinExistence type="predicted"/>
<reference evidence="2 3" key="1">
    <citation type="journal article" date="2014" name="Nat. Commun.">
        <title>Molecular traces of alternative social organization in a termite genome.</title>
        <authorList>
            <person name="Terrapon N."/>
            <person name="Li C."/>
            <person name="Robertson H.M."/>
            <person name="Ji L."/>
            <person name="Meng X."/>
            <person name="Booth W."/>
            <person name="Chen Z."/>
            <person name="Childers C.P."/>
            <person name="Glastad K.M."/>
            <person name="Gokhale K."/>
            <person name="Gowin J."/>
            <person name="Gronenberg W."/>
            <person name="Hermansen R.A."/>
            <person name="Hu H."/>
            <person name="Hunt B.G."/>
            <person name="Huylmans A.K."/>
            <person name="Khalil S.M."/>
            <person name="Mitchell R.D."/>
            <person name="Munoz-Torres M.C."/>
            <person name="Mustard J.A."/>
            <person name="Pan H."/>
            <person name="Reese J.T."/>
            <person name="Scharf M.E."/>
            <person name="Sun F."/>
            <person name="Vogel H."/>
            <person name="Xiao J."/>
            <person name="Yang W."/>
            <person name="Yang Z."/>
            <person name="Yang Z."/>
            <person name="Zhou J."/>
            <person name="Zhu J."/>
            <person name="Brent C.S."/>
            <person name="Elsik C.G."/>
            <person name="Goodisman M.A."/>
            <person name="Liberles D.A."/>
            <person name="Roe R.M."/>
            <person name="Vargo E.L."/>
            <person name="Vilcinskas A."/>
            <person name="Wang J."/>
            <person name="Bornberg-Bauer E."/>
            <person name="Korb J."/>
            <person name="Zhang G."/>
            <person name="Liebig J."/>
        </authorList>
    </citation>
    <scope>NUCLEOTIDE SEQUENCE [LARGE SCALE GENOMIC DNA]</scope>
    <source>
        <tissue evidence="2">Whole organism</tissue>
    </source>
</reference>
<keyword evidence="1" id="KW-0812">Transmembrane</keyword>
<gene>
    <name evidence="2" type="ORF">L798_08099</name>
</gene>
<dbReference type="InParanoid" id="A0A067R463"/>
<protein>
    <submittedName>
        <fullName evidence="2">Uncharacterized protein</fullName>
    </submittedName>
</protein>
<evidence type="ECO:0000313" key="2">
    <source>
        <dbReference type="EMBL" id="KDR16943.1"/>
    </source>
</evidence>
<sequence>MWNVMTKTCYMIDDQPYDNGNKGFDPVREIIVPGIVIMTIGTLIYVGIKVFCNCGKFWRRRGRQLNRELDDGSHQQATWVASYRVFSSLNGMETRSSPALSPSSSFPLHPTPCMGLFLPSGSLATTSATASTTSPPPYEEALKHKVILSSFPSATTVILHTAPPIQGPLNNLPAHFMCSNPVPPN</sequence>
<feature type="transmembrane region" description="Helical" evidence="1">
    <location>
        <begin position="30"/>
        <end position="52"/>
    </location>
</feature>
<accession>A0A067R463</accession>
<evidence type="ECO:0000256" key="1">
    <source>
        <dbReference type="SAM" id="Phobius"/>
    </source>
</evidence>